<comment type="caution">
    <text evidence="1">The sequence shown here is derived from an EMBL/GenBank/DDBJ whole genome shotgun (WGS) entry which is preliminary data.</text>
</comment>
<name>A0A812DIB7_ACAPH</name>
<evidence type="ECO:0000313" key="1">
    <source>
        <dbReference type="EMBL" id="CAE1297892.1"/>
    </source>
</evidence>
<evidence type="ECO:0000313" key="2">
    <source>
        <dbReference type="Proteomes" id="UP000597762"/>
    </source>
</evidence>
<organism evidence="1 2">
    <name type="scientific">Acanthosepion pharaonis</name>
    <name type="common">Pharaoh cuttlefish</name>
    <name type="synonym">Sepia pharaonis</name>
    <dbReference type="NCBI Taxonomy" id="158019"/>
    <lineage>
        <taxon>Eukaryota</taxon>
        <taxon>Metazoa</taxon>
        <taxon>Spiralia</taxon>
        <taxon>Lophotrochozoa</taxon>
        <taxon>Mollusca</taxon>
        <taxon>Cephalopoda</taxon>
        <taxon>Coleoidea</taxon>
        <taxon>Decapodiformes</taxon>
        <taxon>Sepiida</taxon>
        <taxon>Sepiina</taxon>
        <taxon>Sepiidae</taxon>
        <taxon>Acanthosepion</taxon>
    </lineage>
</organism>
<dbReference type="Proteomes" id="UP000597762">
    <property type="component" value="Unassembled WGS sequence"/>
</dbReference>
<proteinExistence type="predicted"/>
<protein>
    <submittedName>
        <fullName evidence="1">Uncharacterized protein</fullName>
    </submittedName>
</protein>
<dbReference type="PANTHER" id="PTHR45598">
    <property type="entry name" value="PROTEIN CBG11839-RELATED"/>
    <property type="match status" value="1"/>
</dbReference>
<reference evidence="1" key="1">
    <citation type="submission" date="2021-01" db="EMBL/GenBank/DDBJ databases">
        <authorList>
            <person name="Li R."/>
            <person name="Bekaert M."/>
        </authorList>
    </citation>
    <scope>NUCLEOTIDE SEQUENCE</scope>
    <source>
        <strain evidence="1">Farmed</strain>
    </source>
</reference>
<keyword evidence="2" id="KW-1185">Reference proteome</keyword>
<sequence length="937" mass="104473">MGRCADPSTQPRLRLPLLHQLCKFVPISSCHFCQFASISDPQNLPVVVCLSFTNSVHIRLSVQPTLSICVYLYLANSALLCLSVSSRLPTSVSIFFNLGYQLSSFVSISTAPPCLFASISAPTPLPVFRLSCPPTISVFVNLCTEKFELISSTPPISDPKRLFTSIYIRQQYPIPPISATLHLSVYVYICPSTSPSVPACVNIYPRNSAGLHLSLSRQLSPFASISTQPKMILRMFAPVSDPYLCPFASVDIRFCLSLSAKSIQPSPFLLRQQNLFSSISVVPTLSAFVYPCPTASVHLCLTLPRHQCLFASLASIYAPQPLPDCTANSACFRQSLHRQLWRLSLPYKRYPFTPIFVSPTSLTSHIYPFSSITSLSTIPVCVNLFPVNSVRLRLFLPVHIFPISIYYFPATCVRLSCLHSLYRFISAPPHTSVRVYLFTVNATSLHLFMLHNLCQIAPLNLPCQQCHFLSESLLPSQPVCVYHFSTIFTGLRPSPSHQPCPFASIFSTTSVHMSIFPPLTIHMVPTSVLLHFPICACLCFTNTARLHLTLPRHICVYFCRFASVRFRLSLPCHLCLFVSNSAPNYIYPANIACFRLYPFVYLHPANSIHYLCLDKAPITSPPTVLVCVYLYRATSDRLSLTRHLYPCAFISVQLILFVCVYLCPAKMPMGVYFCSSISINWRLSLPHQLCPYASISAPPTIPVLVYQYTICTCTSISVRQLYPFAQSLPPFALPVAHAPPLFASLYLTFVSVCATPDSAYLCFAITDLPTNHFCAFSTPPKGICSITTLLIYIYLSLARSVRSCLSLFRHFYLYTSISDLPPLRRLSLPRLCPSMLCHFCHFPSEMPVCFYLYPVPSARLRLSLLHQRSLFSSISGPPPMVVYVHIYLARLRLTHCAATSAPDLPLDLSLSNAHVPFASIYAAPRLLDFTAPPSLPV</sequence>
<dbReference type="EMBL" id="CAHIKZ030003235">
    <property type="protein sequence ID" value="CAE1297892.1"/>
    <property type="molecule type" value="Genomic_DNA"/>
</dbReference>
<accession>A0A812DIB7</accession>
<dbReference type="PANTHER" id="PTHR45598:SF1">
    <property type="entry name" value="4FE-4S FERREDOXIN-TYPE DOMAIN-CONTAINING PROTEIN"/>
    <property type="match status" value="1"/>
</dbReference>
<gene>
    <name evidence="1" type="ORF">SPHA_52297</name>
</gene>
<dbReference type="AlphaFoldDB" id="A0A812DIB7"/>